<name>A0A1M6N9I3_9ACTN</name>
<dbReference type="RefSeq" id="WP_073380618.1">
    <property type="nucleotide sequence ID" value="NZ_FQZK01000011.1"/>
</dbReference>
<dbReference type="Proteomes" id="UP000184452">
    <property type="component" value="Unassembled WGS sequence"/>
</dbReference>
<sequence length="254" mass="26836">MLAFYDAHVRGLPDPLPEGVTAERDGPLVRLVGGHRGFVAALADTGARGAVLDRLIARQRDRFAALGQAVEWKTCGHDLPADLPARLRAAGFEAEDEEAVLLAPAAEVAAVPAPPEGVVLRRVSGRADLARIAAFQSAVWGQDWGWLADDLAARISADPEGTAVLVAEAAGEVVSAAWLVARRSQGYAGLWGGSTLPAWRGRGVYRAMVAERARLAVGLGVRHLQVDASPDSAPLLRRLGFTAVTTTTPYVWSP</sequence>
<protein>
    <submittedName>
        <fullName evidence="2">Acetyltransferase (GNAT) family protein</fullName>
    </submittedName>
</protein>
<dbReference type="EMBL" id="FQZK01000011">
    <property type="protein sequence ID" value="SHJ92206.1"/>
    <property type="molecule type" value="Genomic_DNA"/>
</dbReference>
<evidence type="ECO:0000313" key="2">
    <source>
        <dbReference type="EMBL" id="SHJ92206.1"/>
    </source>
</evidence>
<feature type="domain" description="N-acetyltransferase" evidence="1">
    <location>
        <begin position="118"/>
        <end position="254"/>
    </location>
</feature>
<evidence type="ECO:0000313" key="3">
    <source>
        <dbReference type="Proteomes" id="UP000184452"/>
    </source>
</evidence>
<dbReference type="CDD" id="cd04301">
    <property type="entry name" value="NAT_SF"/>
    <property type="match status" value="1"/>
</dbReference>
<dbReference type="STRING" id="758803.SAMN05421803_111116"/>
<dbReference type="Gene3D" id="3.40.630.30">
    <property type="match status" value="1"/>
</dbReference>
<dbReference type="PROSITE" id="PS51186">
    <property type="entry name" value="GNAT"/>
    <property type="match status" value="1"/>
</dbReference>
<accession>A0A1M6N9I3</accession>
<keyword evidence="3" id="KW-1185">Reference proteome</keyword>
<proteinExistence type="predicted"/>
<gene>
    <name evidence="2" type="ORF">SAMN05421803_111116</name>
</gene>
<keyword evidence="2" id="KW-0808">Transferase</keyword>
<dbReference type="GO" id="GO:0016747">
    <property type="term" value="F:acyltransferase activity, transferring groups other than amino-acyl groups"/>
    <property type="evidence" value="ECO:0007669"/>
    <property type="project" value="InterPro"/>
</dbReference>
<organism evidence="2 3">
    <name type="scientific">Nocardiopsis flavescens</name>
    <dbReference type="NCBI Taxonomy" id="758803"/>
    <lineage>
        <taxon>Bacteria</taxon>
        <taxon>Bacillati</taxon>
        <taxon>Actinomycetota</taxon>
        <taxon>Actinomycetes</taxon>
        <taxon>Streptosporangiales</taxon>
        <taxon>Nocardiopsidaceae</taxon>
        <taxon>Nocardiopsis</taxon>
    </lineage>
</organism>
<dbReference type="OrthoDB" id="164800at2"/>
<dbReference type="InterPro" id="IPR000182">
    <property type="entry name" value="GNAT_dom"/>
</dbReference>
<dbReference type="AlphaFoldDB" id="A0A1M6N9I3"/>
<evidence type="ECO:0000259" key="1">
    <source>
        <dbReference type="PROSITE" id="PS51186"/>
    </source>
</evidence>
<dbReference type="SUPFAM" id="SSF55729">
    <property type="entry name" value="Acyl-CoA N-acyltransferases (Nat)"/>
    <property type="match status" value="1"/>
</dbReference>
<dbReference type="Pfam" id="PF00583">
    <property type="entry name" value="Acetyltransf_1"/>
    <property type="match status" value="1"/>
</dbReference>
<dbReference type="InterPro" id="IPR016181">
    <property type="entry name" value="Acyl_CoA_acyltransferase"/>
</dbReference>
<reference evidence="2 3" key="1">
    <citation type="submission" date="2016-11" db="EMBL/GenBank/DDBJ databases">
        <authorList>
            <person name="Jaros S."/>
            <person name="Januszkiewicz K."/>
            <person name="Wedrychowicz H."/>
        </authorList>
    </citation>
    <scope>NUCLEOTIDE SEQUENCE [LARGE SCALE GENOMIC DNA]</scope>
    <source>
        <strain evidence="2 3">CGMCC 4.5723</strain>
    </source>
</reference>